<evidence type="ECO:0000313" key="1">
    <source>
        <dbReference type="EMBL" id="CAF1381672.1"/>
    </source>
</evidence>
<evidence type="ECO:0000313" key="3">
    <source>
        <dbReference type="Proteomes" id="UP000663864"/>
    </source>
</evidence>
<organism evidence="1 3">
    <name type="scientific">Rotaria sordida</name>
    <dbReference type="NCBI Taxonomy" id="392033"/>
    <lineage>
        <taxon>Eukaryota</taxon>
        <taxon>Metazoa</taxon>
        <taxon>Spiralia</taxon>
        <taxon>Gnathifera</taxon>
        <taxon>Rotifera</taxon>
        <taxon>Eurotatoria</taxon>
        <taxon>Bdelloidea</taxon>
        <taxon>Philodinida</taxon>
        <taxon>Philodinidae</taxon>
        <taxon>Rotaria</taxon>
    </lineage>
</organism>
<gene>
    <name evidence="2" type="ORF">JBS370_LOCUS28576</name>
    <name evidence="1" type="ORF">ZHD862_LOCUS32150</name>
</gene>
<dbReference type="Proteomes" id="UP000663836">
    <property type="component" value="Unassembled WGS sequence"/>
</dbReference>
<evidence type="ECO:0000313" key="2">
    <source>
        <dbReference type="EMBL" id="CAF4042410.1"/>
    </source>
</evidence>
<proteinExistence type="predicted"/>
<dbReference type="EMBL" id="CAJNOT010003403">
    <property type="protein sequence ID" value="CAF1381672.1"/>
    <property type="molecule type" value="Genomic_DNA"/>
</dbReference>
<protein>
    <submittedName>
        <fullName evidence="1">Uncharacterized protein</fullName>
    </submittedName>
</protein>
<dbReference type="Proteomes" id="UP000663864">
    <property type="component" value="Unassembled WGS sequence"/>
</dbReference>
<accession>A0A815JIR2</accession>
<comment type="caution">
    <text evidence="1">The sequence shown here is derived from an EMBL/GenBank/DDBJ whole genome shotgun (WGS) entry which is preliminary data.</text>
</comment>
<sequence>MSQLKKFSFNIRSTIYLNNQINFQSNDDIQNAFKDFKDNQIISCVDYFPKIKQVECHIYSYPYRLKDYQRVTNNFLDGFFQYIREISLLDESSFEHEFFLRIAQLFPNMKILTLINDQPQKNKLYSQSKNNNHDSSITRYLHLTELDLSEPYNDYIEEFIIDSKTCLPNNVELSVDYETLKRMTQDFTTTTIQVNCTQLISLTLYDKYPIQKYVKDYFPRANIFSLDE</sequence>
<dbReference type="AlphaFoldDB" id="A0A815JIR2"/>
<reference evidence="1" key="1">
    <citation type="submission" date="2021-02" db="EMBL/GenBank/DDBJ databases">
        <authorList>
            <person name="Nowell W R."/>
        </authorList>
    </citation>
    <scope>NUCLEOTIDE SEQUENCE</scope>
</reference>
<dbReference type="EMBL" id="CAJOBD010005781">
    <property type="protein sequence ID" value="CAF4042410.1"/>
    <property type="molecule type" value="Genomic_DNA"/>
</dbReference>
<name>A0A815JIR2_9BILA</name>